<organism>
    <name type="scientific">Brassica napus</name>
    <name type="common">Rape</name>
    <dbReference type="NCBI Taxonomy" id="3708"/>
    <lineage>
        <taxon>Eukaryota</taxon>
        <taxon>Viridiplantae</taxon>
        <taxon>Streptophyta</taxon>
        <taxon>Embryophyta</taxon>
        <taxon>Tracheophyta</taxon>
        <taxon>Spermatophyta</taxon>
        <taxon>Magnoliopsida</taxon>
        <taxon>eudicotyledons</taxon>
        <taxon>Gunneridae</taxon>
        <taxon>Pentapetalae</taxon>
        <taxon>rosids</taxon>
        <taxon>malvids</taxon>
        <taxon>Brassicales</taxon>
        <taxon>Brassicaceae</taxon>
        <taxon>Brassiceae</taxon>
        <taxon>Brassica</taxon>
    </lineage>
</organism>
<protein>
    <submittedName>
        <fullName>Cytochrome B5 homolog</fullName>
    </submittedName>
</protein>
<accession>Q9S993</accession>
<evidence type="ECO:0000256" key="4">
    <source>
        <dbReference type="ARBA" id="ARBA00038168"/>
    </source>
</evidence>
<dbReference type="Pfam" id="PF00173">
    <property type="entry name" value="Cyt-b5"/>
    <property type="match status" value="1"/>
</dbReference>
<keyword evidence="1" id="KW-0349">Heme</keyword>
<reference key="1">
    <citation type="journal article" date="1993" name="Plant Physiol.">
        <title>Generation of expressed sequence tags of random root cDNA clones of Brassica napus by single-run partial sequencing.</title>
        <authorList>
            <person name="Park Y.S."/>
            <person name="Kwak J.M."/>
            <person name="Kwon O.Y."/>
            <person name="Kim Y.S."/>
            <person name="Lee D.S."/>
            <person name="Cho M.J."/>
            <person name="Lee H.H."/>
            <person name="Nam H.G."/>
        </authorList>
    </citation>
    <scope>NUCLEOTIDE SEQUENCE</scope>
</reference>
<dbReference type="PIR" id="PQ0816">
    <property type="entry name" value="PQ0816"/>
</dbReference>
<dbReference type="PRINTS" id="PR00363">
    <property type="entry name" value="CYTOCHROMEB5"/>
</dbReference>
<dbReference type="InterPro" id="IPR050668">
    <property type="entry name" value="Cytochrome_b5"/>
</dbReference>
<keyword evidence="2" id="KW-0479">Metal-binding</keyword>
<evidence type="ECO:0000256" key="3">
    <source>
        <dbReference type="ARBA" id="ARBA00023004"/>
    </source>
</evidence>
<dbReference type="InterPro" id="IPR036400">
    <property type="entry name" value="Cyt_B5-like_heme/steroid_sf"/>
</dbReference>
<evidence type="ECO:0000259" key="5">
    <source>
        <dbReference type="PROSITE" id="PS50255"/>
    </source>
</evidence>
<sequence>RKVYDVTKSLDDHPGGHEVILTSTGKDATNDFTDVGHSSTAKPMLRKYYVG</sequence>
<dbReference type="SUPFAM" id="SSF55856">
    <property type="entry name" value="Cytochrome b5-like heme/steroid binding domain"/>
    <property type="match status" value="1"/>
</dbReference>
<dbReference type="GO" id="GO:0046872">
    <property type="term" value="F:metal ion binding"/>
    <property type="evidence" value="ECO:0007669"/>
    <property type="project" value="UniProtKB-KW"/>
</dbReference>
<dbReference type="PANTHER" id="PTHR19359:SF14">
    <property type="entry name" value="CYTOCHROME B5 A"/>
    <property type="match status" value="1"/>
</dbReference>
<dbReference type="InterPro" id="IPR001199">
    <property type="entry name" value="Cyt_B5-like_heme/steroid-bd"/>
</dbReference>
<dbReference type="SMART" id="SM01117">
    <property type="entry name" value="Cyt-b5"/>
    <property type="match status" value="1"/>
</dbReference>
<dbReference type="Gene3D" id="3.10.120.10">
    <property type="entry name" value="Cytochrome b5-like heme/steroid binding domain"/>
    <property type="match status" value="1"/>
</dbReference>
<dbReference type="PROSITE" id="PS50255">
    <property type="entry name" value="CYTOCHROME_B5_2"/>
    <property type="match status" value="1"/>
</dbReference>
<evidence type="ECO:0000256" key="2">
    <source>
        <dbReference type="ARBA" id="ARBA00022723"/>
    </source>
</evidence>
<feature type="domain" description="Cytochrome b5 heme-binding" evidence="5">
    <location>
        <begin position="1"/>
        <end position="51"/>
    </location>
</feature>
<keyword evidence="3" id="KW-0408">Iron</keyword>
<proteinExistence type="inferred from homology"/>
<dbReference type="AlphaFoldDB" id="Q9S993"/>
<name>Q9S993_BRANA</name>
<evidence type="ECO:0000256" key="1">
    <source>
        <dbReference type="ARBA" id="ARBA00022617"/>
    </source>
</evidence>
<dbReference type="PANTHER" id="PTHR19359">
    <property type="entry name" value="CYTOCHROME B5"/>
    <property type="match status" value="1"/>
</dbReference>
<comment type="similarity">
    <text evidence="4">Belongs to the cytochrome b5 family.</text>
</comment>